<feature type="domain" description="Gamma-glutamylcyclotransferase AIG2-like" evidence="3">
    <location>
        <begin position="4"/>
        <end position="106"/>
    </location>
</feature>
<dbReference type="PANTHER" id="PTHR31544">
    <property type="entry name" value="AIG2-LIKE PROTEIN D"/>
    <property type="match status" value="1"/>
</dbReference>
<accession>A0ABP7W996</accession>
<dbReference type="SUPFAM" id="SSF110857">
    <property type="entry name" value="Gamma-glutamyl cyclotransferase-like"/>
    <property type="match status" value="1"/>
</dbReference>
<evidence type="ECO:0000256" key="1">
    <source>
        <dbReference type="ARBA" id="ARBA00022679"/>
    </source>
</evidence>
<reference evidence="5" key="1">
    <citation type="journal article" date="2019" name="Int. J. Syst. Evol. Microbiol.">
        <title>The Global Catalogue of Microorganisms (GCM) 10K type strain sequencing project: providing services to taxonomists for standard genome sequencing and annotation.</title>
        <authorList>
            <consortium name="The Broad Institute Genomics Platform"/>
            <consortium name="The Broad Institute Genome Sequencing Center for Infectious Disease"/>
            <person name="Wu L."/>
            <person name="Ma J."/>
        </authorList>
    </citation>
    <scope>NUCLEOTIDE SEQUENCE [LARGE SCALE GENOMIC DNA]</scope>
    <source>
        <strain evidence="5">JCM 17304</strain>
    </source>
</reference>
<evidence type="ECO:0000259" key="3">
    <source>
        <dbReference type="Pfam" id="PF06094"/>
    </source>
</evidence>
<protein>
    <recommendedName>
        <fullName evidence="2">Putative gamma-glutamylcyclotransferase</fullName>
    </recommendedName>
</protein>
<name>A0ABP7W996_9GAMM</name>
<gene>
    <name evidence="4" type="ORF">GCM10022414_02440</name>
</gene>
<keyword evidence="5" id="KW-1185">Reference proteome</keyword>
<dbReference type="InterPro" id="IPR009288">
    <property type="entry name" value="AIG2-like_dom"/>
</dbReference>
<dbReference type="CDD" id="cd06661">
    <property type="entry name" value="GGCT_like"/>
    <property type="match status" value="1"/>
</dbReference>
<evidence type="ECO:0000256" key="2">
    <source>
        <dbReference type="ARBA" id="ARBA00030602"/>
    </source>
</evidence>
<sequence length="141" mass="16201">MADVFTYGSLMCADIMSAVCGHDSRSEPARLVAFRRYAVLDENYPGLIEDAGAECHGVLYRDISEQGLRRLDVFEGEYYRRQNVVITFGNESNGNAQTYVFRPEYRHLLADWPWSFEHFLAVGKSQFTRAYLGFQKIPNQT</sequence>
<keyword evidence="1" id="KW-0808">Transferase</keyword>
<dbReference type="RefSeq" id="WP_344931885.1">
    <property type="nucleotide sequence ID" value="NZ_BAABDM010000001.1"/>
</dbReference>
<dbReference type="Proteomes" id="UP001500392">
    <property type="component" value="Unassembled WGS sequence"/>
</dbReference>
<dbReference type="PANTHER" id="PTHR31544:SF2">
    <property type="entry name" value="AIG2-LIKE PROTEIN D"/>
    <property type="match status" value="1"/>
</dbReference>
<proteinExistence type="predicted"/>
<dbReference type="Gene3D" id="3.10.490.10">
    <property type="entry name" value="Gamma-glutamyl cyclotransferase-like"/>
    <property type="match status" value="1"/>
</dbReference>
<dbReference type="EMBL" id="BAABDM010000001">
    <property type="protein sequence ID" value="GAA4083223.1"/>
    <property type="molecule type" value="Genomic_DNA"/>
</dbReference>
<dbReference type="Pfam" id="PF06094">
    <property type="entry name" value="GGACT"/>
    <property type="match status" value="1"/>
</dbReference>
<evidence type="ECO:0000313" key="4">
    <source>
        <dbReference type="EMBL" id="GAA4083223.1"/>
    </source>
</evidence>
<dbReference type="InterPro" id="IPR036568">
    <property type="entry name" value="GGCT-like_sf"/>
</dbReference>
<evidence type="ECO:0000313" key="5">
    <source>
        <dbReference type="Proteomes" id="UP001500392"/>
    </source>
</evidence>
<comment type="caution">
    <text evidence="4">The sequence shown here is derived from an EMBL/GenBank/DDBJ whole genome shotgun (WGS) entry which is preliminary data.</text>
</comment>
<dbReference type="InterPro" id="IPR013024">
    <property type="entry name" value="GGCT-like"/>
</dbReference>
<dbReference type="InterPro" id="IPR045038">
    <property type="entry name" value="AIG2-like"/>
</dbReference>
<organism evidence="4 5">
    <name type="scientific">Zhongshania borealis</name>
    <dbReference type="NCBI Taxonomy" id="889488"/>
    <lineage>
        <taxon>Bacteria</taxon>
        <taxon>Pseudomonadati</taxon>
        <taxon>Pseudomonadota</taxon>
        <taxon>Gammaproteobacteria</taxon>
        <taxon>Cellvibrionales</taxon>
        <taxon>Spongiibacteraceae</taxon>
        <taxon>Zhongshania</taxon>
    </lineage>
</organism>